<evidence type="ECO:0000259" key="16">
    <source>
        <dbReference type="SMART" id="SM00865"/>
    </source>
</evidence>
<dbReference type="Gene3D" id="3.40.50.1440">
    <property type="entry name" value="Tubulin/FtsZ, GTPase domain"/>
    <property type="match status" value="1"/>
</dbReference>
<proteinExistence type="inferred from homology"/>
<dbReference type="PANTHER" id="PTHR11588">
    <property type="entry name" value="TUBULIN"/>
    <property type="match status" value="1"/>
</dbReference>
<dbReference type="PROSITE" id="PS00227">
    <property type="entry name" value="TUBULIN"/>
    <property type="match status" value="1"/>
</dbReference>
<evidence type="ECO:0000256" key="7">
    <source>
        <dbReference type="ARBA" id="ARBA00022741"/>
    </source>
</evidence>
<dbReference type="Proteomes" id="UP000785679">
    <property type="component" value="Unassembled WGS sequence"/>
</dbReference>
<dbReference type="AlphaFoldDB" id="A0A8J8P1U4"/>
<dbReference type="InterPro" id="IPR023123">
    <property type="entry name" value="Tubulin_C"/>
</dbReference>
<comment type="subunit">
    <text evidence="14">Dimer of alpha and beta chains. A typical microtubule is a hollow water-filled tube with an outer diameter of 25 nm and an inner diameter of 15 nM. Alpha-beta heterodimers associate head-to-tail to form protofilaments running lengthwise along the microtubule wall with the beta-tubulin subunit facing the microtubule plus end conferring a structural polarity. Microtubules usually have 13 protofilaments but different protofilament numbers can be found in some organisms and specialized cells.</text>
</comment>
<keyword evidence="4" id="KW-0963">Cytoplasm</keyword>
<evidence type="ECO:0000256" key="5">
    <source>
        <dbReference type="ARBA" id="ARBA00022701"/>
    </source>
</evidence>
<dbReference type="SMART" id="SM00865">
    <property type="entry name" value="Tubulin_C"/>
    <property type="match status" value="1"/>
</dbReference>
<keyword evidence="11 14" id="KW-0342">GTP-binding</keyword>
<dbReference type="GO" id="GO:0005200">
    <property type="term" value="F:structural constituent of cytoskeleton"/>
    <property type="evidence" value="ECO:0007669"/>
    <property type="project" value="InterPro"/>
</dbReference>
<dbReference type="GO" id="GO:0046872">
    <property type="term" value="F:metal ion binding"/>
    <property type="evidence" value="ECO:0007669"/>
    <property type="project" value="UniProtKB-KW"/>
</dbReference>
<dbReference type="SMART" id="SM00864">
    <property type="entry name" value="Tubulin"/>
    <property type="match status" value="1"/>
</dbReference>
<dbReference type="GO" id="GO:0005874">
    <property type="term" value="C:microtubule"/>
    <property type="evidence" value="ECO:0007669"/>
    <property type="project" value="UniProtKB-KW"/>
</dbReference>
<name>A0A8J8P1U4_HALGN</name>
<keyword evidence="18" id="KW-1185">Reference proteome</keyword>
<comment type="cofactor">
    <cofactor evidence="1">
        <name>Mg(2+)</name>
        <dbReference type="ChEBI" id="CHEBI:18420"/>
    </cofactor>
</comment>
<evidence type="ECO:0000256" key="10">
    <source>
        <dbReference type="ARBA" id="ARBA00022990"/>
    </source>
</evidence>
<dbReference type="GO" id="GO:0005525">
    <property type="term" value="F:GTP binding"/>
    <property type="evidence" value="ECO:0007669"/>
    <property type="project" value="UniProtKB-UniRule"/>
</dbReference>
<dbReference type="InterPro" id="IPR017975">
    <property type="entry name" value="Tubulin_CS"/>
</dbReference>
<protein>
    <recommendedName>
        <fullName evidence="14">Tubulin alpha chain</fullName>
    </recommendedName>
</protein>
<feature type="domain" description="Tubulin/FtsZ GTPase" evidence="15">
    <location>
        <begin position="49"/>
        <end position="246"/>
    </location>
</feature>
<sequence>MREVISIHVGQAGVQVGSACWELFCLEHGINPTGLLPKENDGLNEDDSFQTFFQETGAGKYVPRAIEIDLEPTCIDEVRNGAYKELFHPENLISGKEDAANVFARGYYQLGGEVIDLLLDRIRLTADQCTGLQGFIVFHSFGGGTGSGLSSLLLERLSVDYPKKTKIEFAIYPSVNLASSCVEPYNSVLCSHKMIEHSEVAFMVDNQAMYDMVQRNLNIDKPKFTNLNRLVAQAISSVTASLRFDGSLNCKLTEFQTNLVPYPRVHFPICSYAPFISAEKAYHETLTTYELTSAVFEPANMLVGCNPTISLASADGSAPQIAYRYMACCLMYRGDVVPKDVNAAVTTLKTKKTVQFVDWCKTGIKVGVNNSPSTVVPGGDLAKTMRSLMMVANSTCIQEVVGRMNSKFTMMRRKRAFVHWFVGNGMEEGEFDEAHEDVLALEKDFEELNIPSHEYEDRQQNQENLE</sequence>
<keyword evidence="6" id="KW-0479">Metal-binding</keyword>
<evidence type="ECO:0000256" key="6">
    <source>
        <dbReference type="ARBA" id="ARBA00022723"/>
    </source>
</evidence>
<evidence type="ECO:0000313" key="18">
    <source>
        <dbReference type="Proteomes" id="UP000785679"/>
    </source>
</evidence>
<dbReference type="InterPro" id="IPR002452">
    <property type="entry name" value="Alpha_tubulin"/>
</dbReference>
<dbReference type="OrthoDB" id="289348at2759"/>
<dbReference type="EMBL" id="RRYP01001748">
    <property type="protein sequence ID" value="TNV85542.1"/>
    <property type="molecule type" value="Genomic_DNA"/>
</dbReference>
<evidence type="ECO:0000313" key="17">
    <source>
        <dbReference type="EMBL" id="TNV85542.1"/>
    </source>
</evidence>
<evidence type="ECO:0000256" key="4">
    <source>
        <dbReference type="ARBA" id="ARBA00022490"/>
    </source>
</evidence>
<dbReference type="SUPFAM" id="SSF55307">
    <property type="entry name" value="Tubulin C-terminal domain-like"/>
    <property type="match status" value="1"/>
</dbReference>
<dbReference type="InterPro" id="IPR018316">
    <property type="entry name" value="Tubulin/FtsZ_2-layer-sand-dom"/>
</dbReference>
<dbReference type="PRINTS" id="PR01162">
    <property type="entry name" value="ALPHATUBULIN"/>
</dbReference>
<dbReference type="GO" id="GO:0007017">
    <property type="term" value="P:microtubule-based process"/>
    <property type="evidence" value="ECO:0007669"/>
    <property type="project" value="InterPro"/>
</dbReference>
<keyword evidence="8" id="KW-0378">Hydrolase</keyword>
<dbReference type="Pfam" id="PF03953">
    <property type="entry name" value="Tubulin_C"/>
    <property type="match status" value="1"/>
</dbReference>
<comment type="function">
    <text evidence="14">Tubulin is the major constituent of microtubules, a cylinder consisting of laterally associated linear protofilaments composed of alpha- and beta-tubulin heterodimers. Microtubules grow by the addition of GTP-tubulin dimers to the microtubule end, where a stabilizing cap forms. Below the cap, tubulin dimers are in GDP-bound state, owing to GTPase activity of alpha-tubulin.</text>
</comment>
<keyword evidence="5 14" id="KW-0493">Microtubule</keyword>
<accession>A0A8J8P1U4</accession>
<reference evidence="17" key="1">
    <citation type="submission" date="2019-06" db="EMBL/GenBank/DDBJ databases">
        <authorList>
            <person name="Zheng W."/>
        </authorList>
    </citation>
    <scope>NUCLEOTIDE SEQUENCE</scope>
    <source>
        <strain evidence="17">QDHG01</strain>
    </source>
</reference>
<evidence type="ECO:0000256" key="14">
    <source>
        <dbReference type="RuleBase" id="RU000352"/>
    </source>
</evidence>
<keyword evidence="7 14" id="KW-0547">Nucleotide-binding</keyword>
<dbReference type="InterPro" id="IPR037103">
    <property type="entry name" value="Tubulin/FtsZ-like_C"/>
</dbReference>
<dbReference type="Gene3D" id="3.30.1330.20">
    <property type="entry name" value="Tubulin/FtsZ, C-terminal domain"/>
    <property type="match status" value="1"/>
</dbReference>
<evidence type="ECO:0000256" key="13">
    <source>
        <dbReference type="ARBA" id="ARBA00049117"/>
    </source>
</evidence>
<dbReference type="InterPro" id="IPR008280">
    <property type="entry name" value="Tub_FtsZ_C"/>
</dbReference>
<dbReference type="InterPro" id="IPR000217">
    <property type="entry name" value="Tubulin"/>
</dbReference>
<comment type="catalytic activity">
    <reaction evidence="13">
        <text>GTP + H2O = GDP + phosphate + H(+)</text>
        <dbReference type="Rhea" id="RHEA:19669"/>
        <dbReference type="ChEBI" id="CHEBI:15377"/>
        <dbReference type="ChEBI" id="CHEBI:15378"/>
        <dbReference type="ChEBI" id="CHEBI:37565"/>
        <dbReference type="ChEBI" id="CHEBI:43474"/>
        <dbReference type="ChEBI" id="CHEBI:58189"/>
    </reaction>
    <physiologicalReaction direction="left-to-right" evidence="13">
        <dbReference type="Rhea" id="RHEA:19670"/>
    </physiologicalReaction>
</comment>
<dbReference type="Pfam" id="PF00091">
    <property type="entry name" value="Tubulin"/>
    <property type="match status" value="1"/>
</dbReference>
<evidence type="ECO:0000256" key="3">
    <source>
        <dbReference type="ARBA" id="ARBA00009636"/>
    </source>
</evidence>
<evidence type="ECO:0000259" key="15">
    <source>
        <dbReference type="SMART" id="SM00864"/>
    </source>
</evidence>
<comment type="similarity">
    <text evidence="3 14">Belongs to the tubulin family.</text>
</comment>
<evidence type="ECO:0000256" key="11">
    <source>
        <dbReference type="ARBA" id="ARBA00023134"/>
    </source>
</evidence>
<comment type="caution">
    <text evidence="17">The sequence shown here is derived from an EMBL/GenBank/DDBJ whole genome shotgun (WGS) entry which is preliminary data.</text>
</comment>
<dbReference type="CDD" id="cd02186">
    <property type="entry name" value="alpha_tubulin"/>
    <property type="match status" value="1"/>
</dbReference>
<evidence type="ECO:0000256" key="2">
    <source>
        <dbReference type="ARBA" id="ARBA00004245"/>
    </source>
</evidence>
<evidence type="ECO:0000256" key="8">
    <source>
        <dbReference type="ARBA" id="ARBA00022801"/>
    </source>
</evidence>
<organism evidence="17 18">
    <name type="scientific">Halteria grandinella</name>
    <dbReference type="NCBI Taxonomy" id="5974"/>
    <lineage>
        <taxon>Eukaryota</taxon>
        <taxon>Sar</taxon>
        <taxon>Alveolata</taxon>
        <taxon>Ciliophora</taxon>
        <taxon>Intramacronucleata</taxon>
        <taxon>Spirotrichea</taxon>
        <taxon>Stichotrichia</taxon>
        <taxon>Sporadotrichida</taxon>
        <taxon>Halteriidae</taxon>
        <taxon>Halteria</taxon>
    </lineage>
</organism>
<evidence type="ECO:0000256" key="9">
    <source>
        <dbReference type="ARBA" id="ARBA00022842"/>
    </source>
</evidence>
<evidence type="ECO:0000256" key="12">
    <source>
        <dbReference type="ARBA" id="ARBA00023212"/>
    </source>
</evidence>
<dbReference type="GO" id="GO:0016787">
    <property type="term" value="F:hydrolase activity"/>
    <property type="evidence" value="ECO:0007669"/>
    <property type="project" value="UniProtKB-KW"/>
</dbReference>
<dbReference type="InterPro" id="IPR036525">
    <property type="entry name" value="Tubulin/FtsZ_GTPase_sf"/>
</dbReference>
<dbReference type="PRINTS" id="PR01161">
    <property type="entry name" value="TUBULIN"/>
</dbReference>
<dbReference type="FunFam" id="3.40.50.1440:FF:000007">
    <property type="entry name" value="Tubulin alpha chain"/>
    <property type="match status" value="1"/>
</dbReference>
<dbReference type="Gene3D" id="1.10.287.600">
    <property type="entry name" value="Helix hairpin bin"/>
    <property type="match status" value="1"/>
</dbReference>
<dbReference type="SUPFAM" id="SSF52490">
    <property type="entry name" value="Tubulin nucleotide-binding domain-like"/>
    <property type="match status" value="1"/>
</dbReference>
<keyword evidence="12" id="KW-0206">Cytoskeleton</keyword>
<feature type="domain" description="Tubulin/FtsZ 2-layer sandwich" evidence="16">
    <location>
        <begin position="248"/>
        <end position="406"/>
    </location>
</feature>
<comment type="subcellular location">
    <subcellularLocation>
        <location evidence="2">Cytoplasm</location>
        <location evidence="2">Cytoskeleton</location>
    </subcellularLocation>
</comment>
<dbReference type="InterPro" id="IPR003008">
    <property type="entry name" value="Tubulin_FtsZ_GTPase"/>
</dbReference>
<keyword evidence="9" id="KW-0460">Magnesium</keyword>
<gene>
    <name evidence="17" type="ORF">FGO68_gene492</name>
</gene>
<dbReference type="PROSITE" id="PS51257">
    <property type="entry name" value="PROKAR_LIPOPROTEIN"/>
    <property type="match status" value="1"/>
</dbReference>
<keyword evidence="10" id="KW-0007">Acetylation</keyword>
<evidence type="ECO:0000256" key="1">
    <source>
        <dbReference type="ARBA" id="ARBA00001946"/>
    </source>
</evidence>